<reference evidence="6 7" key="1">
    <citation type="submission" date="2020-07" db="EMBL/GenBank/DDBJ databases">
        <title>Vallitalea guaymasensis genome.</title>
        <authorList>
            <person name="Postec A."/>
        </authorList>
    </citation>
    <scope>NUCLEOTIDE SEQUENCE [LARGE SCALE GENOMIC DNA]</scope>
    <source>
        <strain evidence="6 7">Ra1766G1</strain>
    </source>
</reference>
<dbReference type="AlphaFoldDB" id="A0A8J8MD55"/>
<dbReference type="InterPro" id="IPR003439">
    <property type="entry name" value="ABC_transporter-like_ATP-bd"/>
</dbReference>
<evidence type="ECO:0000313" key="6">
    <source>
        <dbReference type="EMBL" id="QUH30693.1"/>
    </source>
</evidence>
<dbReference type="SMART" id="SM00382">
    <property type="entry name" value="AAA"/>
    <property type="match status" value="1"/>
</dbReference>
<feature type="domain" description="ABC transporter" evidence="5">
    <location>
        <begin position="80"/>
        <end position="320"/>
    </location>
</feature>
<keyword evidence="3" id="KW-0547">Nucleotide-binding</keyword>
<organism evidence="6 7">
    <name type="scientific">Vallitalea guaymasensis</name>
    <dbReference type="NCBI Taxonomy" id="1185412"/>
    <lineage>
        <taxon>Bacteria</taxon>
        <taxon>Bacillati</taxon>
        <taxon>Bacillota</taxon>
        <taxon>Clostridia</taxon>
        <taxon>Lachnospirales</taxon>
        <taxon>Vallitaleaceae</taxon>
        <taxon>Vallitalea</taxon>
    </lineage>
</organism>
<dbReference type="Pfam" id="PF00005">
    <property type="entry name" value="ABC_tran"/>
    <property type="match status" value="1"/>
</dbReference>
<dbReference type="Proteomes" id="UP000677305">
    <property type="component" value="Chromosome"/>
</dbReference>
<evidence type="ECO:0000256" key="1">
    <source>
        <dbReference type="ARBA" id="ARBA00005417"/>
    </source>
</evidence>
<dbReference type="KEGG" id="vgu:HYG85_17930"/>
<dbReference type="GO" id="GO:0016887">
    <property type="term" value="F:ATP hydrolysis activity"/>
    <property type="evidence" value="ECO:0007669"/>
    <property type="project" value="InterPro"/>
</dbReference>
<proteinExistence type="inferred from homology"/>
<dbReference type="InterPro" id="IPR027417">
    <property type="entry name" value="P-loop_NTPase"/>
</dbReference>
<evidence type="ECO:0000256" key="4">
    <source>
        <dbReference type="ARBA" id="ARBA00022840"/>
    </source>
</evidence>
<keyword evidence="7" id="KW-1185">Reference proteome</keyword>
<dbReference type="PROSITE" id="PS50893">
    <property type="entry name" value="ABC_TRANSPORTER_2"/>
    <property type="match status" value="1"/>
</dbReference>
<protein>
    <submittedName>
        <fullName evidence="6">ABC transporter ATP-binding protein</fullName>
    </submittedName>
</protein>
<evidence type="ECO:0000256" key="3">
    <source>
        <dbReference type="ARBA" id="ARBA00022741"/>
    </source>
</evidence>
<dbReference type="InterPro" id="IPR017871">
    <property type="entry name" value="ABC_transporter-like_CS"/>
</dbReference>
<dbReference type="GO" id="GO:0005524">
    <property type="term" value="F:ATP binding"/>
    <property type="evidence" value="ECO:0007669"/>
    <property type="project" value="UniProtKB-KW"/>
</dbReference>
<dbReference type="InterPro" id="IPR003593">
    <property type="entry name" value="AAA+_ATPase"/>
</dbReference>
<evidence type="ECO:0000259" key="5">
    <source>
        <dbReference type="PROSITE" id="PS50893"/>
    </source>
</evidence>
<evidence type="ECO:0000256" key="2">
    <source>
        <dbReference type="ARBA" id="ARBA00022448"/>
    </source>
</evidence>
<keyword evidence="4 6" id="KW-0067">ATP-binding</keyword>
<evidence type="ECO:0000313" key="7">
    <source>
        <dbReference type="Proteomes" id="UP000677305"/>
    </source>
</evidence>
<dbReference type="PROSITE" id="PS00211">
    <property type="entry name" value="ABC_TRANSPORTER_1"/>
    <property type="match status" value="1"/>
</dbReference>
<dbReference type="PANTHER" id="PTHR43117">
    <property type="entry name" value="OSMOPROTECTANT IMPORT ATP-BINDING PROTEIN OSMV"/>
    <property type="match status" value="1"/>
</dbReference>
<sequence length="350" mass="39401">MINREMLDELTINEIENKYPFIISFFADNKLDVDEYRNETFISFLEHFSEEEREEWAIDTTKLTEDIIVYINTMLDFLGIKEEKAVDSLTIIAGHDKSGQKENFDNITINKSEIISIVGPTGSGKSRLLADIEWTANEDTPTGRAILINGEKPDKKWRFSSGNKLVAQLSQNMNFVMDLTVSEFLELHAKSRMVENEEEVIKKIIEAANNLAGEAFDLNTPITSLSGGQSRALMIADTAILSTSPIVLIDEIENAGIDRKKALGLLVSKEKIVLMATHDPSLALMADKRIVIRNGGIYKVIETGKEEKAMLQELEKMDKVIKGLRTSLRKGEIINYNDNISNINVYESIH</sequence>
<comment type="similarity">
    <text evidence="1">Belongs to the ABC transporter superfamily.</text>
</comment>
<dbReference type="Gene3D" id="3.40.50.300">
    <property type="entry name" value="P-loop containing nucleotide triphosphate hydrolases"/>
    <property type="match status" value="1"/>
</dbReference>
<name>A0A8J8MD55_9FIRM</name>
<dbReference type="EMBL" id="CP058561">
    <property type="protein sequence ID" value="QUH30693.1"/>
    <property type="molecule type" value="Genomic_DNA"/>
</dbReference>
<accession>A0A8J8MD55</accession>
<dbReference type="PANTHER" id="PTHR43117:SF4">
    <property type="entry name" value="OSMOPROTECTANT IMPORT ATP-BINDING PROTEIN OSMV"/>
    <property type="match status" value="1"/>
</dbReference>
<gene>
    <name evidence="6" type="ORF">HYG85_17930</name>
</gene>
<dbReference type="RefSeq" id="WP_212690833.1">
    <property type="nucleotide sequence ID" value="NZ_CP058561.1"/>
</dbReference>
<keyword evidence="2" id="KW-0813">Transport</keyword>
<dbReference type="SUPFAM" id="SSF52540">
    <property type="entry name" value="P-loop containing nucleoside triphosphate hydrolases"/>
    <property type="match status" value="1"/>
</dbReference>